<keyword evidence="3" id="KW-1185">Reference proteome</keyword>
<dbReference type="Proteomes" id="UP000886520">
    <property type="component" value="Chromosome 24"/>
</dbReference>
<evidence type="ECO:0000313" key="2">
    <source>
        <dbReference type="EMBL" id="KAI5060610.1"/>
    </source>
</evidence>
<gene>
    <name evidence="2" type="ORF">GOP47_0025030</name>
</gene>
<dbReference type="Gene3D" id="3.60.21.10">
    <property type="match status" value="1"/>
</dbReference>
<name>A0A9D4Z468_ADICA</name>
<protein>
    <recommendedName>
        <fullName evidence="1">Calcineurin-like phosphoesterase domain-containing protein</fullName>
    </recommendedName>
</protein>
<comment type="caution">
    <text evidence="2">The sequence shown here is derived from an EMBL/GenBank/DDBJ whole genome shotgun (WGS) entry which is preliminary data.</text>
</comment>
<dbReference type="PANTHER" id="PTHR47474">
    <property type="entry name" value="TYROSINE-PROTEIN PHOSPHATASE RLPH2"/>
    <property type="match status" value="1"/>
</dbReference>
<proteinExistence type="predicted"/>
<dbReference type="InterPro" id="IPR004843">
    <property type="entry name" value="Calcineurin-like_PHP"/>
</dbReference>
<feature type="domain" description="Calcineurin-like phosphoesterase" evidence="1">
    <location>
        <begin position="10"/>
        <end position="152"/>
    </location>
</feature>
<dbReference type="GO" id="GO:0016787">
    <property type="term" value="F:hydrolase activity"/>
    <property type="evidence" value="ECO:0007669"/>
    <property type="project" value="InterPro"/>
</dbReference>
<organism evidence="2 3">
    <name type="scientific">Adiantum capillus-veneris</name>
    <name type="common">Maidenhair fern</name>
    <dbReference type="NCBI Taxonomy" id="13818"/>
    <lineage>
        <taxon>Eukaryota</taxon>
        <taxon>Viridiplantae</taxon>
        <taxon>Streptophyta</taxon>
        <taxon>Embryophyta</taxon>
        <taxon>Tracheophyta</taxon>
        <taxon>Polypodiopsida</taxon>
        <taxon>Polypodiidae</taxon>
        <taxon>Polypodiales</taxon>
        <taxon>Pteridineae</taxon>
        <taxon>Pteridaceae</taxon>
        <taxon>Vittarioideae</taxon>
        <taxon>Adiantum</taxon>
    </lineage>
</organism>
<accession>A0A9D4Z468</accession>
<dbReference type="SUPFAM" id="SSF56300">
    <property type="entry name" value="Metallo-dependent phosphatases"/>
    <property type="match status" value="1"/>
</dbReference>
<dbReference type="InterPro" id="IPR006186">
    <property type="entry name" value="Ser/Thr-sp_prot-phosphatase"/>
</dbReference>
<dbReference type="PANTHER" id="PTHR47474:SF1">
    <property type="entry name" value="TYROSINE-PROTEIN PHOSPHATASE RLPH2"/>
    <property type="match status" value="1"/>
</dbReference>
<evidence type="ECO:0000313" key="3">
    <source>
        <dbReference type="Proteomes" id="UP000886520"/>
    </source>
</evidence>
<dbReference type="AlphaFoldDB" id="A0A9D4Z468"/>
<dbReference type="Pfam" id="PF00149">
    <property type="entry name" value="Metallophos"/>
    <property type="match status" value="1"/>
</dbReference>
<dbReference type="EMBL" id="JABFUD020000024">
    <property type="protein sequence ID" value="KAI5060610.1"/>
    <property type="molecule type" value="Genomic_DNA"/>
</dbReference>
<dbReference type="OrthoDB" id="10267127at2759"/>
<dbReference type="PRINTS" id="PR00114">
    <property type="entry name" value="STPHPHTASE"/>
</dbReference>
<dbReference type="InterPro" id="IPR029052">
    <property type="entry name" value="Metallo-depent_PP-like"/>
</dbReference>
<reference evidence="2" key="1">
    <citation type="submission" date="2021-01" db="EMBL/GenBank/DDBJ databases">
        <title>Adiantum capillus-veneris genome.</title>
        <authorList>
            <person name="Fang Y."/>
            <person name="Liao Q."/>
        </authorList>
    </citation>
    <scope>NUCLEOTIDE SEQUENCE</scope>
    <source>
        <strain evidence="2">H3</strain>
        <tissue evidence="2">Leaf</tissue>
    </source>
</reference>
<sequence>MASPSASGVIVCIGDIHGYVDKLFKLWRNLEICVGRSTFLVSTFIYLGDYCDRGPDTRKVLDFLISLPASYPLQRHIFLCGNHDFAFAAFLHVLPASPPPPFTFQSTWEEYSLGHEMEGWWSGPDHDTMHIQGRRWAGNMQDRFNIKKGTEYQGSIYDAAPTFSSYGVSHGDPGLKDAVPPSHKTFLQNLAWIYEQDDFDVKEFGFKKLVAVHAGLEKSKSVEQQRKILYDKDVTLPRVEPFSGRKNVWDTPDELAEQGVLVVSGHHGKLHMDKLRLIIDEGGGLPHLPIAAMILPSRMLVRDTDDPNTYKSMAKDTRKDQDILPVGDC</sequence>
<evidence type="ECO:0000259" key="1">
    <source>
        <dbReference type="Pfam" id="PF00149"/>
    </source>
</evidence>